<evidence type="ECO:0000313" key="1">
    <source>
        <dbReference type="EMBL" id="SDB85099.1"/>
    </source>
</evidence>
<dbReference type="STRING" id="1226327.SAMN05421732_101313"/>
<reference evidence="2" key="1">
    <citation type="submission" date="2016-09" db="EMBL/GenBank/DDBJ databases">
        <authorList>
            <person name="Varghese N."/>
            <person name="Submissions S."/>
        </authorList>
    </citation>
    <scope>NUCLEOTIDE SEQUENCE [LARGE SCALE GENOMIC DNA]</scope>
    <source>
        <strain evidence="2">ANC 4667</strain>
    </source>
</reference>
<dbReference type="RefSeq" id="WP_092818395.1">
    <property type="nucleotide sequence ID" value="NZ_BAABKJ010000006.1"/>
</dbReference>
<keyword evidence="2" id="KW-1185">Reference proteome</keyword>
<name>A0A1G6GT33_9GAMM</name>
<dbReference type="EMBL" id="FMYO01000001">
    <property type="protein sequence ID" value="SDB85099.1"/>
    <property type="molecule type" value="Genomic_DNA"/>
</dbReference>
<protein>
    <submittedName>
        <fullName evidence="1">Uncharacterized protein</fullName>
    </submittedName>
</protein>
<accession>A0A1G6GT33</accession>
<dbReference type="PROSITE" id="PS51257">
    <property type="entry name" value="PROKAR_LIPOPROTEIN"/>
    <property type="match status" value="1"/>
</dbReference>
<sequence>MKPFILATLISSVIVSACSSSEQQKIQIDPQKYKVQDAASLQQRFESLNQQLSKDYQAFKKSNNIAFSDQSLLDVNQLQTLNLHAVSSTSLKPVKQAYCQMMNGYFAEMYQLGHQNLNIIGQVKLPHAQGENLSKNFVDADQFYDFILNRYTSYRQAQEIMGFGCNLKAALH</sequence>
<organism evidence="1 2">
    <name type="scientific">Acinetobacter kookii</name>
    <dbReference type="NCBI Taxonomy" id="1226327"/>
    <lineage>
        <taxon>Bacteria</taxon>
        <taxon>Pseudomonadati</taxon>
        <taxon>Pseudomonadota</taxon>
        <taxon>Gammaproteobacteria</taxon>
        <taxon>Moraxellales</taxon>
        <taxon>Moraxellaceae</taxon>
        <taxon>Acinetobacter</taxon>
    </lineage>
</organism>
<dbReference type="AlphaFoldDB" id="A0A1G6GT33"/>
<gene>
    <name evidence="1" type="ORF">SAMN05421732_101313</name>
</gene>
<dbReference type="OrthoDB" id="6689731at2"/>
<proteinExistence type="predicted"/>
<evidence type="ECO:0000313" key="2">
    <source>
        <dbReference type="Proteomes" id="UP000243468"/>
    </source>
</evidence>
<dbReference type="Proteomes" id="UP000243468">
    <property type="component" value="Unassembled WGS sequence"/>
</dbReference>